<evidence type="ECO:0000259" key="8">
    <source>
        <dbReference type="Pfam" id="PF20772"/>
    </source>
</evidence>
<dbReference type="OrthoDB" id="9781053at2"/>
<dbReference type="EMBL" id="ASJR01000004">
    <property type="protein sequence ID" value="ERP38808.1"/>
    <property type="molecule type" value="Genomic_DNA"/>
</dbReference>
<dbReference type="Proteomes" id="UP000017148">
    <property type="component" value="Unassembled WGS sequence"/>
</dbReference>
<comment type="similarity">
    <text evidence="1 6">Belongs to the TACO1 family.</text>
</comment>
<evidence type="ECO:0000256" key="6">
    <source>
        <dbReference type="HAMAP-Rule" id="MF_00693"/>
    </source>
</evidence>
<comment type="caution">
    <text evidence="9">The sequence shown here is derived from an EMBL/GenBank/DDBJ whole genome shotgun (WGS) entry which is preliminary data.</text>
</comment>
<dbReference type="HAMAP" id="MF_00693">
    <property type="entry name" value="Transcrip_reg_TACO1"/>
    <property type="match status" value="1"/>
</dbReference>
<dbReference type="InterPro" id="IPR017856">
    <property type="entry name" value="Integrase-like_N"/>
</dbReference>
<dbReference type="InterPro" id="IPR002876">
    <property type="entry name" value="Transcrip_reg_TACO1-like"/>
</dbReference>
<evidence type="ECO:0000259" key="7">
    <source>
        <dbReference type="Pfam" id="PF01709"/>
    </source>
</evidence>
<dbReference type="NCBIfam" id="NF009044">
    <property type="entry name" value="PRK12378.1"/>
    <property type="match status" value="1"/>
</dbReference>
<dbReference type="GO" id="GO:0005829">
    <property type="term" value="C:cytosol"/>
    <property type="evidence" value="ECO:0007669"/>
    <property type="project" value="TreeGrafter"/>
</dbReference>
<evidence type="ECO:0000256" key="4">
    <source>
        <dbReference type="ARBA" id="ARBA00023125"/>
    </source>
</evidence>
<dbReference type="NCBIfam" id="TIGR01033">
    <property type="entry name" value="YebC/PmpR family DNA-binding transcriptional regulator"/>
    <property type="match status" value="1"/>
</dbReference>
<dbReference type="SUPFAM" id="SSF75625">
    <property type="entry name" value="YebC-like"/>
    <property type="match status" value="1"/>
</dbReference>
<evidence type="ECO:0000313" key="9">
    <source>
        <dbReference type="EMBL" id="ERP38808.1"/>
    </source>
</evidence>
<dbReference type="GO" id="GO:0006355">
    <property type="term" value="P:regulation of DNA-templated transcription"/>
    <property type="evidence" value="ECO:0007669"/>
    <property type="project" value="UniProtKB-UniRule"/>
</dbReference>
<keyword evidence="5 6" id="KW-0804">Transcription</keyword>
<evidence type="ECO:0000256" key="1">
    <source>
        <dbReference type="ARBA" id="ARBA00008724"/>
    </source>
</evidence>
<dbReference type="STRING" id="1313304.CALK_0578"/>
<feature type="domain" description="TACO1/YebC-like N-terminal" evidence="8">
    <location>
        <begin position="5"/>
        <end position="75"/>
    </location>
</feature>
<reference evidence="9 10" key="1">
    <citation type="journal article" date="2013" name="Environ. Microbiol.">
        <title>Genome analysis of Chitinivibrio alkaliphilus gen. nov., sp. nov., a novel extremely haloalkaliphilic anaerobic chitinolytic bacterium from the candidate phylum Termite Group 3.</title>
        <authorList>
            <person name="Sorokin D.Y."/>
            <person name="Gumerov V.M."/>
            <person name="Rakitin A.L."/>
            <person name="Beletsky A.V."/>
            <person name="Damste J.S."/>
            <person name="Muyzer G."/>
            <person name="Mardanov A.V."/>
            <person name="Ravin N.V."/>
        </authorList>
    </citation>
    <scope>NUCLEOTIDE SEQUENCE [LARGE SCALE GENOMIC DNA]</scope>
    <source>
        <strain evidence="9 10">ACht1</strain>
    </source>
</reference>
<evidence type="ECO:0000313" key="10">
    <source>
        <dbReference type="Proteomes" id="UP000017148"/>
    </source>
</evidence>
<dbReference type="Gene3D" id="1.10.10.200">
    <property type="match status" value="1"/>
</dbReference>
<keyword evidence="3 6" id="KW-0805">Transcription regulation</keyword>
<gene>
    <name evidence="9" type="ORF">CALK_0578</name>
</gene>
<evidence type="ECO:0000256" key="2">
    <source>
        <dbReference type="ARBA" id="ARBA00022490"/>
    </source>
</evidence>
<keyword evidence="10" id="KW-1185">Reference proteome</keyword>
<dbReference type="InterPro" id="IPR029072">
    <property type="entry name" value="YebC-like"/>
</dbReference>
<comment type="subcellular location">
    <subcellularLocation>
        <location evidence="6">Cytoplasm</location>
    </subcellularLocation>
</comment>
<dbReference type="Pfam" id="PF20772">
    <property type="entry name" value="TACO1_YebC_N"/>
    <property type="match status" value="1"/>
</dbReference>
<keyword evidence="2 6" id="KW-0963">Cytoplasm</keyword>
<dbReference type="PANTHER" id="PTHR12532:SF6">
    <property type="entry name" value="TRANSCRIPTIONAL REGULATORY PROTEIN YEBC-RELATED"/>
    <property type="match status" value="1"/>
</dbReference>
<evidence type="ECO:0000256" key="5">
    <source>
        <dbReference type="ARBA" id="ARBA00023163"/>
    </source>
</evidence>
<dbReference type="RefSeq" id="WP_022636107.1">
    <property type="nucleotide sequence ID" value="NZ_ASJR01000004.1"/>
</dbReference>
<name>U7DB80_9BACT</name>
<dbReference type="PANTHER" id="PTHR12532">
    <property type="entry name" value="TRANSLATIONAL ACTIVATOR OF CYTOCHROME C OXIDASE 1"/>
    <property type="match status" value="1"/>
</dbReference>
<dbReference type="InterPro" id="IPR048300">
    <property type="entry name" value="TACO1_YebC-like_2nd/3rd_dom"/>
</dbReference>
<sequence length="240" mass="26463">MAGHSKWANIKHRKGAQDAKRGKVFGKIIREITVAARLGGGDQETNPRLRTVLIKAKSNNMPNDTIDRAIARGTGSDDSVQYEEKVFEAYGPEGVAFVIETLTDNINRTVSEVRHAINKHGGNLGTDGSVLWMFRRQGVISLSAEGIEEEELMETALEAGASDIEQDGAYFVVFTDPGAFSDVNDALEQQYTLEESDVKLIPENHIRLTSDEAIEKVFTFRDALEDLDDVQAVHGNFDLP</sequence>
<evidence type="ECO:0000256" key="3">
    <source>
        <dbReference type="ARBA" id="ARBA00023015"/>
    </source>
</evidence>
<dbReference type="InterPro" id="IPR049083">
    <property type="entry name" value="TACO1_YebC_N"/>
</dbReference>
<keyword evidence="4 6" id="KW-0238">DNA-binding</keyword>
<proteinExistence type="inferred from homology"/>
<dbReference type="GO" id="GO:0003677">
    <property type="term" value="F:DNA binding"/>
    <property type="evidence" value="ECO:0007669"/>
    <property type="project" value="UniProtKB-UniRule"/>
</dbReference>
<dbReference type="FunFam" id="1.10.10.200:FF:000001">
    <property type="entry name" value="Probable transcriptional regulatory protein YebC"/>
    <property type="match status" value="1"/>
</dbReference>
<organism evidence="9 10">
    <name type="scientific">Chitinivibrio alkaliphilus ACht1</name>
    <dbReference type="NCBI Taxonomy" id="1313304"/>
    <lineage>
        <taxon>Bacteria</taxon>
        <taxon>Pseudomonadati</taxon>
        <taxon>Fibrobacterota</taxon>
        <taxon>Chitinivibrionia</taxon>
        <taxon>Chitinivibrionales</taxon>
        <taxon>Chitinivibrionaceae</taxon>
        <taxon>Chitinivibrio</taxon>
    </lineage>
</organism>
<dbReference type="eggNOG" id="COG0217">
    <property type="taxonomic scope" value="Bacteria"/>
</dbReference>
<accession>U7DB80</accession>
<dbReference type="PATRIC" id="fig|1313304.3.peg.554"/>
<dbReference type="InterPro" id="IPR026564">
    <property type="entry name" value="Transcrip_reg_TACO1-like_dom3"/>
</dbReference>
<protein>
    <recommendedName>
        <fullName evidence="6">Probable transcriptional regulatory protein CALK_0578</fullName>
    </recommendedName>
</protein>
<feature type="domain" description="TACO1/YebC-like second and third" evidence="7">
    <location>
        <begin position="82"/>
        <end position="237"/>
    </location>
</feature>
<dbReference type="Pfam" id="PF01709">
    <property type="entry name" value="Transcrip_reg"/>
    <property type="match status" value="1"/>
</dbReference>
<dbReference type="NCBIfam" id="NF001030">
    <property type="entry name" value="PRK00110.1"/>
    <property type="match status" value="1"/>
</dbReference>
<dbReference type="AlphaFoldDB" id="U7DB80"/>
<dbReference type="Gene3D" id="3.30.70.980">
    <property type="match status" value="2"/>
</dbReference>